<proteinExistence type="evidence at transcript level"/>
<keyword evidence="1 3" id="KW-0853">WD repeat</keyword>
<feature type="repeat" description="WD" evidence="3">
    <location>
        <begin position="95"/>
        <end position="127"/>
    </location>
</feature>
<sequence>MASTSGGGEKLLTNPPGDSISKCLFASNSNNLLVSSWDKTVRLYDVSSDVEKVKYEHKAAVLDCAFSEDCSTAFSGGLDRELLMVDLETSSTTVLGSHKSAIRCIEHSERAKMVFSGSWDSTLDMWDPRAHNALAGSQDLQGKVYAMCLSEWRLVVGTSGRHVYIYDIRNMNEPEQTRESSLKQQTRCIRSHPDGSGYILSSIEGRVAVEYFDPAREVQDKKYAFKCHRSMDINTGVQTVFPVNAIAFHPTYHTFATGGCDGVINIWDGNLKKRICQFPAYRMGISAMDFNYDGSLLAVAVSYTWELGPVDHDRDHIFIRTVRSFEVQPKTKRR</sequence>
<dbReference type="InterPro" id="IPR001680">
    <property type="entry name" value="WD40_rpt"/>
</dbReference>
<reference evidence="4" key="1">
    <citation type="submission" date="2017-11" db="EMBL/GenBank/DDBJ databases">
        <title>The sensing device of the deep-sea amphipod.</title>
        <authorList>
            <person name="Kobayashi H."/>
            <person name="Nagahama T."/>
            <person name="Arai W."/>
            <person name="Sasagawa Y."/>
            <person name="Umeda M."/>
            <person name="Hayashi T."/>
            <person name="Nikaido I."/>
            <person name="Watanabe H."/>
            <person name="Oguri K."/>
            <person name="Kitazato H."/>
            <person name="Fujioka K."/>
            <person name="Kido Y."/>
            <person name="Takami H."/>
        </authorList>
    </citation>
    <scope>NUCLEOTIDE SEQUENCE</scope>
    <source>
        <tissue evidence="4">Whole body</tissue>
    </source>
</reference>
<dbReference type="SMART" id="SM00320">
    <property type="entry name" value="WD40"/>
    <property type="match status" value="5"/>
</dbReference>
<evidence type="ECO:0000256" key="3">
    <source>
        <dbReference type="PROSITE-ProRule" id="PRU00221"/>
    </source>
</evidence>
<dbReference type="AlphaFoldDB" id="A0A6A7G7W0"/>
<evidence type="ECO:0000256" key="2">
    <source>
        <dbReference type="ARBA" id="ARBA00022737"/>
    </source>
</evidence>
<accession>A0A6A7G7W0</accession>
<dbReference type="InterPro" id="IPR015943">
    <property type="entry name" value="WD40/YVTN_repeat-like_dom_sf"/>
</dbReference>
<keyword evidence="2" id="KW-0677">Repeat</keyword>
<dbReference type="PANTHER" id="PTHR10971">
    <property type="entry name" value="MRNA EXPORT FACTOR AND BUB3"/>
    <property type="match status" value="1"/>
</dbReference>
<dbReference type="InterPro" id="IPR036322">
    <property type="entry name" value="WD40_repeat_dom_sf"/>
</dbReference>
<dbReference type="EMBL" id="IACT01007173">
    <property type="protein sequence ID" value="LAC26292.1"/>
    <property type="molecule type" value="mRNA"/>
</dbReference>
<dbReference type="PROSITE" id="PS50294">
    <property type="entry name" value="WD_REPEATS_REGION"/>
    <property type="match status" value="1"/>
</dbReference>
<dbReference type="Pfam" id="PF00400">
    <property type="entry name" value="WD40"/>
    <property type="match status" value="4"/>
</dbReference>
<organism evidence="4">
    <name type="scientific">Hirondellea gigas</name>
    <dbReference type="NCBI Taxonomy" id="1518452"/>
    <lineage>
        <taxon>Eukaryota</taxon>
        <taxon>Metazoa</taxon>
        <taxon>Ecdysozoa</taxon>
        <taxon>Arthropoda</taxon>
        <taxon>Crustacea</taxon>
        <taxon>Multicrustacea</taxon>
        <taxon>Malacostraca</taxon>
        <taxon>Eumalacostraca</taxon>
        <taxon>Peracarida</taxon>
        <taxon>Amphipoda</taxon>
        <taxon>Amphilochidea</taxon>
        <taxon>Lysianassida</taxon>
        <taxon>Lysianassidira</taxon>
        <taxon>Lysianassoidea</taxon>
        <taxon>Lysianassidae</taxon>
        <taxon>Hirondellea</taxon>
    </lineage>
</organism>
<evidence type="ECO:0000256" key="1">
    <source>
        <dbReference type="ARBA" id="ARBA00022574"/>
    </source>
</evidence>
<dbReference type="Gene3D" id="2.130.10.10">
    <property type="entry name" value="YVTN repeat-like/Quinoprotein amine dehydrogenase"/>
    <property type="match status" value="1"/>
</dbReference>
<name>A0A6A7G7W0_9CRUS</name>
<dbReference type="PROSITE" id="PS50082">
    <property type="entry name" value="WD_REPEATS_2"/>
    <property type="match status" value="2"/>
</dbReference>
<protein>
    <submittedName>
        <fullName evidence="4">Mitotic checkpoint protein BUB3</fullName>
    </submittedName>
</protein>
<feature type="repeat" description="WD" evidence="3">
    <location>
        <begin position="243"/>
        <end position="268"/>
    </location>
</feature>
<dbReference type="SUPFAM" id="SSF50978">
    <property type="entry name" value="WD40 repeat-like"/>
    <property type="match status" value="1"/>
</dbReference>
<evidence type="ECO:0000313" key="4">
    <source>
        <dbReference type="EMBL" id="LAC26292.1"/>
    </source>
</evidence>